<feature type="chain" id="PRO_5023100020" description="WD40-like Beta Propeller Repeat protein" evidence="2">
    <location>
        <begin position="28"/>
        <end position="325"/>
    </location>
</feature>
<evidence type="ECO:0000256" key="1">
    <source>
        <dbReference type="SAM" id="MobiDB-lite"/>
    </source>
</evidence>
<accession>A0A5B9VY37</accession>
<dbReference type="AlphaFoldDB" id="A0A5B9VY37"/>
<feature type="compositionally biased region" description="Low complexity" evidence="1">
    <location>
        <begin position="37"/>
        <end position="49"/>
    </location>
</feature>
<feature type="region of interest" description="Disordered" evidence="1">
    <location>
        <begin position="35"/>
        <end position="72"/>
    </location>
</feature>
<dbReference type="Proteomes" id="UP000324233">
    <property type="component" value="Chromosome"/>
</dbReference>
<dbReference type="KEGG" id="agv:OJF2_10070"/>
<name>A0A5B9VY37_9BACT</name>
<dbReference type="EMBL" id="CP042997">
    <property type="protein sequence ID" value="QEH32530.1"/>
    <property type="molecule type" value="Genomic_DNA"/>
</dbReference>
<evidence type="ECO:0000313" key="4">
    <source>
        <dbReference type="Proteomes" id="UP000324233"/>
    </source>
</evidence>
<gene>
    <name evidence="3" type="ORF">OJF2_10070</name>
</gene>
<dbReference type="SUPFAM" id="SSF50956">
    <property type="entry name" value="Thermostable phytase (3-phytase)"/>
    <property type="match status" value="1"/>
</dbReference>
<keyword evidence="4" id="KW-1185">Reference proteome</keyword>
<proteinExistence type="predicted"/>
<keyword evidence="2" id="KW-0732">Signal</keyword>
<organism evidence="3 4">
    <name type="scientific">Aquisphaera giovannonii</name>
    <dbReference type="NCBI Taxonomy" id="406548"/>
    <lineage>
        <taxon>Bacteria</taxon>
        <taxon>Pseudomonadati</taxon>
        <taxon>Planctomycetota</taxon>
        <taxon>Planctomycetia</taxon>
        <taxon>Isosphaerales</taxon>
        <taxon>Isosphaeraceae</taxon>
        <taxon>Aquisphaera</taxon>
    </lineage>
</organism>
<protein>
    <recommendedName>
        <fullName evidence="5">WD40-like Beta Propeller Repeat protein</fullName>
    </recommendedName>
</protein>
<sequence precursor="true">MGGDGSRVPRLTTAFLLLVGLPMPAGAPTRAVAQDRPGAAAPAPVSVDVPNREPIPMRPVAKLPPGPVKENSGIVRSRQFPDLFWMHNDSGDEPRVYPIHRNGEAYRSTREPETPGVLIGGAINVDWEDITVDSDGNLIVADVGNNGNDRRDLVLYYIPEPSPDASRTTFRKKVFVRYPGQKDFPAPRSDFNYDCEAVFTVGNAVHLLTKHRSDTSMKLYRLDHPKAEQTNDLTFLEAFDVRDKAVGADATPDGKRVVVVTYKAIWLFERDDASQPLFGGRISYAPYQSPQVEAVCFADDKSLLLADEETGQLFEVELSGLTRLR</sequence>
<evidence type="ECO:0000256" key="2">
    <source>
        <dbReference type="SAM" id="SignalP"/>
    </source>
</evidence>
<reference evidence="3 4" key="1">
    <citation type="submission" date="2019-08" db="EMBL/GenBank/DDBJ databases">
        <title>Deep-cultivation of Planctomycetes and their phenomic and genomic characterization uncovers novel biology.</title>
        <authorList>
            <person name="Wiegand S."/>
            <person name="Jogler M."/>
            <person name="Boedeker C."/>
            <person name="Pinto D."/>
            <person name="Vollmers J."/>
            <person name="Rivas-Marin E."/>
            <person name="Kohn T."/>
            <person name="Peeters S.H."/>
            <person name="Heuer A."/>
            <person name="Rast P."/>
            <person name="Oberbeckmann S."/>
            <person name="Bunk B."/>
            <person name="Jeske O."/>
            <person name="Meyerdierks A."/>
            <person name="Storesund J.E."/>
            <person name="Kallscheuer N."/>
            <person name="Luecker S."/>
            <person name="Lage O.M."/>
            <person name="Pohl T."/>
            <person name="Merkel B.J."/>
            <person name="Hornburger P."/>
            <person name="Mueller R.-W."/>
            <person name="Bruemmer F."/>
            <person name="Labrenz M."/>
            <person name="Spormann A.M."/>
            <person name="Op den Camp H."/>
            <person name="Overmann J."/>
            <person name="Amann R."/>
            <person name="Jetten M.S.M."/>
            <person name="Mascher T."/>
            <person name="Medema M.H."/>
            <person name="Devos D.P."/>
            <person name="Kaster A.-K."/>
            <person name="Ovreas L."/>
            <person name="Rohde M."/>
            <person name="Galperin M.Y."/>
            <person name="Jogler C."/>
        </authorList>
    </citation>
    <scope>NUCLEOTIDE SEQUENCE [LARGE SCALE GENOMIC DNA]</scope>
    <source>
        <strain evidence="3 4">OJF2</strain>
    </source>
</reference>
<evidence type="ECO:0000313" key="3">
    <source>
        <dbReference type="EMBL" id="QEH32530.1"/>
    </source>
</evidence>
<feature type="signal peptide" evidence="2">
    <location>
        <begin position="1"/>
        <end position="27"/>
    </location>
</feature>
<evidence type="ECO:0008006" key="5">
    <source>
        <dbReference type="Google" id="ProtNLM"/>
    </source>
</evidence>